<dbReference type="PANTHER" id="PTHR43335">
    <property type="entry name" value="ABC TRANSPORTER, ATP-BINDING PROTEIN"/>
    <property type="match status" value="1"/>
</dbReference>
<dbReference type="EMBL" id="RZHH01000002">
    <property type="protein sequence ID" value="RYJ14882.1"/>
    <property type="molecule type" value="Genomic_DNA"/>
</dbReference>
<accession>A0A482TDW1</accession>
<dbReference type="InterPro" id="IPR027417">
    <property type="entry name" value="P-loop_NTPase"/>
</dbReference>
<keyword evidence="2" id="KW-0813">Transport</keyword>
<evidence type="ECO:0000256" key="2">
    <source>
        <dbReference type="ARBA" id="ARBA00022448"/>
    </source>
</evidence>
<dbReference type="InterPro" id="IPR025302">
    <property type="entry name" value="DrrA1/2-like_C"/>
</dbReference>
<dbReference type="PROSITE" id="PS50893">
    <property type="entry name" value="ABC_TRANSPORTER_2"/>
    <property type="match status" value="1"/>
</dbReference>
<proteinExistence type="inferred from homology"/>
<dbReference type="RefSeq" id="WP_129785244.1">
    <property type="nucleotide sequence ID" value="NZ_RZHH01000002.1"/>
</dbReference>
<reference evidence="7 8" key="1">
    <citation type="submission" date="2018-12" db="EMBL/GenBank/DDBJ databases">
        <title>Genome analysis provides insights into bioremediation potentialities of Halogeometricum borinquense strain N11.</title>
        <authorList>
            <person name="Najjari A."/>
            <person name="Youssef N."/>
            <person name="Fhoula I."/>
            <person name="Ben Dhia O."/>
            <person name="Mahjoubi M."/>
            <person name="Ouzari H.I."/>
            <person name="Cherif A."/>
        </authorList>
    </citation>
    <scope>NUCLEOTIDE SEQUENCE [LARGE SCALE GENOMIC DNA]</scope>
    <source>
        <strain evidence="7 8">N11</strain>
    </source>
</reference>
<feature type="compositionally biased region" description="Acidic residues" evidence="5">
    <location>
        <begin position="348"/>
        <end position="359"/>
    </location>
</feature>
<protein>
    <submittedName>
        <fullName evidence="7">ABC transporter ATP-binding protein</fullName>
    </submittedName>
</protein>
<dbReference type="AlphaFoldDB" id="A0A482TDW1"/>
<sequence>MAAIELDRVTKRFEEGGRVSHLLDSIRGADGSKGVTAVRDLSLTVEEGEVFGFLGPNGAGKSTTINMLLDFVRPTEGTISVLGFDANDQSVDVRARTGVLPEGFDVYERLTGREHVEFAASSKGVEMADAATTESGAETMESEESVGEEKVDAVLDRVGLAAAADRKAGGYSKGMRQRLALAMALIGDPDLLILDEPSSGLDPAGAKEMRDIVVEEAERGTTVFFSSHILEQVEAVCDRVGILRDGELVAVDTIDSLREKSNADSTLNVRVAGDVTTVDTDAVTALDGVHSVTVEDGDDKLIVSCAGDAKTAVIAELESQGLGVADFETREASLEDLFLSYTGHETGGDEDSTADETNTEQEVSA</sequence>
<dbReference type="GO" id="GO:0016887">
    <property type="term" value="F:ATP hydrolysis activity"/>
    <property type="evidence" value="ECO:0007669"/>
    <property type="project" value="InterPro"/>
</dbReference>
<organism evidence="7 8">
    <name type="scientific">Halogeometricum borinquense</name>
    <dbReference type="NCBI Taxonomy" id="60847"/>
    <lineage>
        <taxon>Archaea</taxon>
        <taxon>Methanobacteriati</taxon>
        <taxon>Methanobacteriota</taxon>
        <taxon>Stenosarchaea group</taxon>
        <taxon>Halobacteria</taxon>
        <taxon>Halobacteriales</taxon>
        <taxon>Haloferacaceae</taxon>
        <taxon>Halogeometricum</taxon>
    </lineage>
</organism>
<comment type="caution">
    <text evidence="7">The sequence shown here is derived from an EMBL/GenBank/DDBJ whole genome shotgun (WGS) entry which is preliminary data.</text>
</comment>
<dbReference type="CDD" id="cd03230">
    <property type="entry name" value="ABC_DR_subfamily_A"/>
    <property type="match status" value="1"/>
</dbReference>
<keyword evidence="4 7" id="KW-0067">ATP-binding</keyword>
<dbReference type="SUPFAM" id="SSF52540">
    <property type="entry name" value="P-loop containing nucleoside triphosphate hydrolases"/>
    <property type="match status" value="1"/>
</dbReference>
<evidence type="ECO:0000313" key="8">
    <source>
        <dbReference type="Proteomes" id="UP000294028"/>
    </source>
</evidence>
<dbReference type="InterPro" id="IPR003439">
    <property type="entry name" value="ABC_transporter-like_ATP-bd"/>
</dbReference>
<dbReference type="InterPro" id="IPR017871">
    <property type="entry name" value="ABC_transporter-like_CS"/>
</dbReference>
<dbReference type="Gene3D" id="3.40.50.300">
    <property type="entry name" value="P-loop containing nucleotide triphosphate hydrolases"/>
    <property type="match status" value="1"/>
</dbReference>
<evidence type="ECO:0000259" key="6">
    <source>
        <dbReference type="PROSITE" id="PS50893"/>
    </source>
</evidence>
<evidence type="ECO:0000313" key="7">
    <source>
        <dbReference type="EMBL" id="RYJ14882.1"/>
    </source>
</evidence>
<dbReference type="PROSITE" id="PS00211">
    <property type="entry name" value="ABC_TRANSPORTER_1"/>
    <property type="match status" value="1"/>
</dbReference>
<feature type="region of interest" description="Disordered" evidence="5">
    <location>
        <begin position="342"/>
        <end position="365"/>
    </location>
</feature>
<evidence type="ECO:0000256" key="1">
    <source>
        <dbReference type="ARBA" id="ARBA00005417"/>
    </source>
</evidence>
<keyword evidence="3" id="KW-0547">Nucleotide-binding</keyword>
<dbReference type="Pfam" id="PF00005">
    <property type="entry name" value="ABC_tran"/>
    <property type="match status" value="1"/>
</dbReference>
<evidence type="ECO:0000256" key="5">
    <source>
        <dbReference type="SAM" id="MobiDB-lite"/>
    </source>
</evidence>
<dbReference type="PANTHER" id="PTHR43335:SF4">
    <property type="entry name" value="ABC TRANSPORTER, ATP-BINDING PROTEIN"/>
    <property type="match status" value="1"/>
</dbReference>
<dbReference type="SMART" id="SM00382">
    <property type="entry name" value="AAA"/>
    <property type="match status" value="1"/>
</dbReference>
<feature type="domain" description="ABC transporter" evidence="6">
    <location>
        <begin position="4"/>
        <end position="270"/>
    </location>
</feature>
<dbReference type="Pfam" id="PF13732">
    <property type="entry name" value="DrrA1-3_C"/>
    <property type="match status" value="1"/>
</dbReference>
<evidence type="ECO:0000256" key="4">
    <source>
        <dbReference type="ARBA" id="ARBA00022840"/>
    </source>
</evidence>
<dbReference type="Proteomes" id="UP000294028">
    <property type="component" value="Unassembled WGS sequence"/>
</dbReference>
<evidence type="ECO:0000256" key="3">
    <source>
        <dbReference type="ARBA" id="ARBA00022741"/>
    </source>
</evidence>
<dbReference type="InterPro" id="IPR003593">
    <property type="entry name" value="AAA+_ATPase"/>
</dbReference>
<comment type="similarity">
    <text evidence="1">Belongs to the ABC transporter superfamily.</text>
</comment>
<gene>
    <name evidence="7" type="ORF">ELS19_13570</name>
</gene>
<dbReference type="GO" id="GO:0005524">
    <property type="term" value="F:ATP binding"/>
    <property type="evidence" value="ECO:0007669"/>
    <property type="project" value="UniProtKB-KW"/>
</dbReference>
<name>A0A482TDW1_9EURY</name>